<name>A0AAD7HVU3_9AGAR</name>
<protein>
    <submittedName>
        <fullName evidence="1">Uncharacterized protein</fullName>
    </submittedName>
</protein>
<gene>
    <name evidence="1" type="ORF">DFH07DRAFT_850024</name>
</gene>
<organism evidence="1 2">
    <name type="scientific">Mycena maculata</name>
    <dbReference type="NCBI Taxonomy" id="230809"/>
    <lineage>
        <taxon>Eukaryota</taxon>
        <taxon>Fungi</taxon>
        <taxon>Dikarya</taxon>
        <taxon>Basidiomycota</taxon>
        <taxon>Agaricomycotina</taxon>
        <taxon>Agaricomycetes</taxon>
        <taxon>Agaricomycetidae</taxon>
        <taxon>Agaricales</taxon>
        <taxon>Marasmiineae</taxon>
        <taxon>Mycenaceae</taxon>
        <taxon>Mycena</taxon>
    </lineage>
</organism>
<dbReference type="EMBL" id="JARJLG010000197">
    <property type="protein sequence ID" value="KAJ7729510.1"/>
    <property type="molecule type" value="Genomic_DNA"/>
</dbReference>
<dbReference type="Proteomes" id="UP001215280">
    <property type="component" value="Unassembled WGS sequence"/>
</dbReference>
<keyword evidence="2" id="KW-1185">Reference proteome</keyword>
<sequence>MENTKDPASPSAVTAYEVMKATILHELGHTAVSRALGTLSSELYDFPVKPPKTFSPNDILELNAIVERRVGEVATPEKFGLPWKKDKGEAGDWVEFTLFGGIVQLDSKRRVTLQTGLHTKHILPSDHLQRAQFAIVLNYVNEYTDLHPSTISTLKKKADGNKPRPISGQLELPTQKCPGALFKLSLEANVKLRRLLAGQDRGVEQIVL</sequence>
<dbReference type="AlphaFoldDB" id="A0AAD7HVU3"/>
<evidence type="ECO:0000313" key="1">
    <source>
        <dbReference type="EMBL" id="KAJ7729510.1"/>
    </source>
</evidence>
<accession>A0AAD7HVU3</accession>
<evidence type="ECO:0000313" key="2">
    <source>
        <dbReference type="Proteomes" id="UP001215280"/>
    </source>
</evidence>
<proteinExistence type="predicted"/>
<reference evidence="1" key="1">
    <citation type="submission" date="2023-03" db="EMBL/GenBank/DDBJ databases">
        <title>Massive genome expansion in bonnet fungi (Mycena s.s.) driven by repeated elements and novel gene families across ecological guilds.</title>
        <authorList>
            <consortium name="Lawrence Berkeley National Laboratory"/>
            <person name="Harder C.B."/>
            <person name="Miyauchi S."/>
            <person name="Viragh M."/>
            <person name="Kuo A."/>
            <person name="Thoen E."/>
            <person name="Andreopoulos B."/>
            <person name="Lu D."/>
            <person name="Skrede I."/>
            <person name="Drula E."/>
            <person name="Henrissat B."/>
            <person name="Morin E."/>
            <person name="Kohler A."/>
            <person name="Barry K."/>
            <person name="LaButti K."/>
            <person name="Morin E."/>
            <person name="Salamov A."/>
            <person name="Lipzen A."/>
            <person name="Mereny Z."/>
            <person name="Hegedus B."/>
            <person name="Baldrian P."/>
            <person name="Stursova M."/>
            <person name="Weitz H."/>
            <person name="Taylor A."/>
            <person name="Grigoriev I.V."/>
            <person name="Nagy L.G."/>
            <person name="Martin F."/>
            <person name="Kauserud H."/>
        </authorList>
    </citation>
    <scope>NUCLEOTIDE SEQUENCE</scope>
    <source>
        <strain evidence="1">CBHHK188m</strain>
    </source>
</reference>
<comment type="caution">
    <text evidence="1">The sequence shown here is derived from an EMBL/GenBank/DDBJ whole genome shotgun (WGS) entry which is preliminary data.</text>
</comment>